<dbReference type="PROSITE" id="PS50165">
    <property type="entry name" value="UVRC"/>
    <property type="match status" value="1"/>
</dbReference>
<dbReference type="STRING" id="1802200.A2812_01585"/>
<evidence type="ECO:0000313" key="3">
    <source>
        <dbReference type="Proteomes" id="UP000177190"/>
    </source>
</evidence>
<comment type="caution">
    <text evidence="2">The sequence shown here is derived from an EMBL/GenBank/DDBJ whole genome shotgun (WGS) entry which is preliminary data.</text>
</comment>
<dbReference type="GO" id="GO:0009380">
    <property type="term" value="C:excinuclease repair complex"/>
    <property type="evidence" value="ECO:0007669"/>
    <property type="project" value="TreeGrafter"/>
</dbReference>
<dbReference type="AlphaFoldDB" id="A0A1G2HMM0"/>
<evidence type="ECO:0000259" key="1">
    <source>
        <dbReference type="PROSITE" id="PS50165"/>
    </source>
</evidence>
<name>A0A1G2HMM0_9BACT</name>
<protein>
    <recommendedName>
        <fullName evidence="1">UvrC family homology region profile domain-containing protein</fullName>
    </recommendedName>
</protein>
<gene>
    <name evidence="2" type="ORF">A2812_01585</name>
</gene>
<reference evidence="2 3" key="1">
    <citation type="journal article" date="2016" name="Nat. Commun.">
        <title>Thousands of microbial genomes shed light on interconnected biogeochemical processes in an aquifer system.</title>
        <authorList>
            <person name="Anantharaman K."/>
            <person name="Brown C.T."/>
            <person name="Hug L.A."/>
            <person name="Sharon I."/>
            <person name="Castelle C.J."/>
            <person name="Probst A.J."/>
            <person name="Thomas B.C."/>
            <person name="Singh A."/>
            <person name="Wilkins M.J."/>
            <person name="Karaoz U."/>
            <person name="Brodie E.L."/>
            <person name="Williams K.H."/>
            <person name="Hubbard S.S."/>
            <person name="Banfield J.F."/>
        </authorList>
    </citation>
    <scope>NUCLEOTIDE SEQUENCE [LARGE SCALE GENOMIC DNA]</scope>
</reference>
<proteinExistence type="predicted"/>
<accession>A0A1G2HMM0</accession>
<dbReference type="PANTHER" id="PTHR30562">
    <property type="entry name" value="UVRC/OXIDOREDUCTASE"/>
    <property type="match status" value="1"/>
</dbReference>
<dbReference type="Pfam" id="PF08459">
    <property type="entry name" value="UvrC_RNaseH_dom"/>
    <property type="match status" value="1"/>
</dbReference>
<dbReference type="Proteomes" id="UP000177190">
    <property type="component" value="Unassembled WGS sequence"/>
</dbReference>
<feature type="domain" description="UvrC family homology region profile" evidence="1">
    <location>
        <begin position="1"/>
        <end position="36"/>
    </location>
</feature>
<dbReference type="EMBL" id="MHOM01000041">
    <property type="protein sequence ID" value="OGZ63138.1"/>
    <property type="molecule type" value="Genomic_DNA"/>
</dbReference>
<dbReference type="PANTHER" id="PTHR30562:SF1">
    <property type="entry name" value="UVRABC SYSTEM PROTEIN C"/>
    <property type="match status" value="1"/>
</dbReference>
<dbReference type="GO" id="GO:0006974">
    <property type="term" value="P:DNA damage response"/>
    <property type="evidence" value="ECO:0007669"/>
    <property type="project" value="TreeGrafter"/>
</dbReference>
<evidence type="ECO:0000313" key="2">
    <source>
        <dbReference type="EMBL" id="OGZ63138.1"/>
    </source>
</evidence>
<organism evidence="2 3">
    <name type="scientific">Candidatus Staskawiczbacteria bacterium RIFCSPHIGHO2_01_FULL_36_16</name>
    <dbReference type="NCBI Taxonomy" id="1802200"/>
    <lineage>
        <taxon>Bacteria</taxon>
        <taxon>Candidatus Staskawicziibacteriota</taxon>
    </lineage>
</organism>
<dbReference type="InterPro" id="IPR050066">
    <property type="entry name" value="UvrABC_protein_C"/>
</dbReference>
<sequence length="109" mass="12688">MLKETISRRLQHSEWPYPEIMLIDGGKGQLNAALEIKNQSASWRTKIKNLKIISIAKGKQELFIEGKDNPIPLKNLPREIYNLILQLDAEAHRFAITYHKKLRKKNLMP</sequence>
<dbReference type="GO" id="GO:0009381">
    <property type="term" value="F:excinuclease ABC activity"/>
    <property type="evidence" value="ECO:0007669"/>
    <property type="project" value="InterPro"/>
</dbReference>
<dbReference type="InterPro" id="IPR038476">
    <property type="entry name" value="UvrC_RNase_H_dom_sf"/>
</dbReference>
<dbReference type="Gene3D" id="3.30.420.340">
    <property type="entry name" value="UvrC, RNAse H endonuclease domain"/>
    <property type="match status" value="1"/>
</dbReference>
<dbReference type="InterPro" id="IPR001162">
    <property type="entry name" value="UvrC_RNase_H_dom"/>
</dbReference>